<dbReference type="Gene3D" id="3.30.420.10">
    <property type="entry name" value="Ribonuclease H-like superfamily/Ribonuclease H"/>
    <property type="match status" value="1"/>
</dbReference>
<gene>
    <name evidence="2" type="ORF">AVEN_1509_1</name>
</gene>
<comment type="caution">
    <text evidence="2">The sequence shown here is derived from an EMBL/GenBank/DDBJ whole genome shotgun (WGS) entry which is preliminary data.</text>
</comment>
<dbReference type="EMBL" id="BGPR01001355">
    <property type="protein sequence ID" value="GBM51927.1"/>
    <property type="molecule type" value="Genomic_DNA"/>
</dbReference>
<keyword evidence="3" id="KW-1185">Reference proteome</keyword>
<reference evidence="2 3" key="1">
    <citation type="journal article" date="2019" name="Sci. Rep.">
        <title>Orb-weaving spider Araneus ventricosus genome elucidates the spidroin gene catalogue.</title>
        <authorList>
            <person name="Kono N."/>
            <person name="Nakamura H."/>
            <person name="Ohtoshi R."/>
            <person name="Moran D.A.P."/>
            <person name="Shinohara A."/>
            <person name="Yoshida Y."/>
            <person name="Fujiwara M."/>
            <person name="Mori M."/>
            <person name="Tomita M."/>
            <person name="Arakawa K."/>
        </authorList>
    </citation>
    <scope>NUCLEOTIDE SEQUENCE [LARGE SCALE GENOMIC DNA]</scope>
</reference>
<evidence type="ECO:0000313" key="3">
    <source>
        <dbReference type="Proteomes" id="UP000499080"/>
    </source>
</evidence>
<dbReference type="InterPro" id="IPR036397">
    <property type="entry name" value="RNaseH_sf"/>
</dbReference>
<evidence type="ECO:0000313" key="2">
    <source>
        <dbReference type="EMBL" id="GBM51927.1"/>
    </source>
</evidence>
<feature type="transmembrane region" description="Helical" evidence="1">
    <location>
        <begin position="20"/>
        <end position="37"/>
    </location>
</feature>
<organism evidence="2 3">
    <name type="scientific">Araneus ventricosus</name>
    <name type="common">Orbweaver spider</name>
    <name type="synonym">Epeira ventricosa</name>
    <dbReference type="NCBI Taxonomy" id="182803"/>
    <lineage>
        <taxon>Eukaryota</taxon>
        <taxon>Metazoa</taxon>
        <taxon>Ecdysozoa</taxon>
        <taxon>Arthropoda</taxon>
        <taxon>Chelicerata</taxon>
        <taxon>Arachnida</taxon>
        <taxon>Araneae</taxon>
        <taxon>Araneomorphae</taxon>
        <taxon>Entelegynae</taxon>
        <taxon>Araneoidea</taxon>
        <taxon>Araneidae</taxon>
        <taxon>Araneus</taxon>
    </lineage>
</organism>
<evidence type="ECO:0000256" key="1">
    <source>
        <dbReference type="SAM" id="Phobius"/>
    </source>
</evidence>
<dbReference type="AlphaFoldDB" id="A0A4Y2GFI3"/>
<keyword evidence="1" id="KW-0472">Membrane</keyword>
<dbReference type="Proteomes" id="UP000499080">
    <property type="component" value="Unassembled WGS sequence"/>
</dbReference>
<protein>
    <submittedName>
        <fullName evidence="2">Uncharacterized protein</fullName>
    </submittedName>
</protein>
<proteinExistence type="predicted"/>
<keyword evidence="1" id="KW-0812">Transmembrane</keyword>
<keyword evidence="1" id="KW-1133">Transmembrane helix</keyword>
<dbReference type="OrthoDB" id="3263820at2759"/>
<dbReference type="GO" id="GO:0003676">
    <property type="term" value="F:nucleic acid binding"/>
    <property type="evidence" value="ECO:0007669"/>
    <property type="project" value="InterPro"/>
</dbReference>
<sequence>MDQTDLRFMPEEKRLFFKSVMVWAVFAAGGGTEIVLVENKMNSALYQDILPDSLLPVTPLIISGDLTFQQINASDAYSVLCKILYEGE</sequence>
<accession>A0A4Y2GFI3</accession>
<name>A0A4Y2GFI3_ARAVE</name>